<evidence type="ECO:0000313" key="3">
    <source>
        <dbReference type="Proteomes" id="UP000260717"/>
    </source>
</evidence>
<gene>
    <name evidence="2" type="ORF">DXB99_11360</name>
    <name evidence="1" type="ORF">DXC13_12915</name>
</gene>
<dbReference type="EMBL" id="QSTP01000012">
    <property type="protein sequence ID" value="RGM70041.1"/>
    <property type="molecule type" value="Genomic_DNA"/>
</dbReference>
<dbReference type="EMBL" id="QSTI01000025">
    <property type="protein sequence ID" value="RGM45524.1"/>
    <property type="molecule type" value="Genomic_DNA"/>
</dbReference>
<evidence type="ECO:0000313" key="4">
    <source>
        <dbReference type="Proteomes" id="UP000260758"/>
    </source>
</evidence>
<organism evidence="2 4">
    <name type="scientific">Agathobacter rectalis</name>
    <dbReference type="NCBI Taxonomy" id="39491"/>
    <lineage>
        <taxon>Bacteria</taxon>
        <taxon>Bacillati</taxon>
        <taxon>Bacillota</taxon>
        <taxon>Clostridia</taxon>
        <taxon>Lachnospirales</taxon>
        <taxon>Lachnospiraceae</taxon>
        <taxon>Agathobacter</taxon>
    </lineage>
</organism>
<dbReference type="Proteomes" id="UP000260758">
    <property type="component" value="Unassembled WGS sequence"/>
</dbReference>
<accession>A0A3E4Y7D8</accession>
<proteinExistence type="predicted"/>
<protein>
    <submittedName>
        <fullName evidence="2">DUF2971 domain-containing protein</fullName>
    </submittedName>
</protein>
<comment type="caution">
    <text evidence="2">The sequence shown here is derived from an EMBL/GenBank/DDBJ whole genome shotgun (WGS) entry which is preliminary data.</text>
</comment>
<dbReference type="AlphaFoldDB" id="A0A3E4Y7D8"/>
<evidence type="ECO:0000313" key="2">
    <source>
        <dbReference type="EMBL" id="RGM70041.1"/>
    </source>
</evidence>
<name>A0A3E4Y7D8_9FIRM</name>
<evidence type="ECO:0000313" key="1">
    <source>
        <dbReference type="EMBL" id="RGM45524.1"/>
    </source>
</evidence>
<sequence>MEKGECSMARIYHYTKINTLELMLQNGTIRLNALKNMDDLLEGRSQDDFDFSHYYYASSWTMCGEESIPMWFMYTDKMKGVRIEANDNFLSVDADIKDCHIKNCVDDRVLAFKIHSKDDDGFLVPVEYTEEKPKFLTGHPRGYIAEENYKIGRVKPMAWAFQKEIRFLLQGMSMDNIAKFGDTLFQKFMNAAINQYGNDLEYIDLKFDLRKWKDANFILGPNTSDDDLQKVKNMLSKYIEGFTGCVKKSDLQIRF</sequence>
<reference evidence="3 4" key="1">
    <citation type="submission" date="2018-08" db="EMBL/GenBank/DDBJ databases">
        <title>A genome reference for cultivated species of the human gut microbiota.</title>
        <authorList>
            <person name="Zou Y."/>
            <person name="Xue W."/>
            <person name="Luo G."/>
        </authorList>
    </citation>
    <scope>NUCLEOTIDE SEQUENCE [LARGE SCALE GENOMIC DNA]</scope>
    <source>
        <strain evidence="2 4">OM07-13</strain>
        <strain evidence="1 3">OM08-12AT</strain>
    </source>
</reference>
<dbReference type="Proteomes" id="UP000260717">
    <property type="component" value="Unassembled WGS sequence"/>
</dbReference>